<comment type="caution">
    <text evidence="9">The sequence shown here is derived from an EMBL/GenBank/DDBJ whole genome shotgun (WGS) entry which is preliminary data.</text>
</comment>
<evidence type="ECO:0000256" key="6">
    <source>
        <dbReference type="PIRNR" id="PIRNR002854"/>
    </source>
</evidence>
<dbReference type="AlphaFoldDB" id="A0A7X5KMN0"/>
<dbReference type="Pfam" id="PF03180">
    <property type="entry name" value="Lipoprotein_9"/>
    <property type="match status" value="1"/>
</dbReference>
<dbReference type="Gene3D" id="3.40.190.10">
    <property type="entry name" value="Periplasmic binding protein-like II"/>
    <property type="match status" value="2"/>
</dbReference>
<dbReference type="PANTHER" id="PTHR30429:SF0">
    <property type="entry name" value="METHIONINE-BINDING LIPOPROTEIN METQ"/>
    <property type="match status" value="1"/>
</dbReference>
<name>A0A7X5KMN0_9FIRM</name>
<keyword evidence="3" id="KW-0472">Membrane</keyword>
<dbReference type="Proteomes" id="UP000461585">
    <property type="component" value="Unassembled WGS sequence"/>
</dbReference>
<gene>
    <name evidence="9" type="ORF">GXN74_05100</name>
</gene>
<evidence type="ECO:0000313" key="9">
    <source>
        <dbReference type="EMBL" id="NDL67124.1"/>
    </source>
</evidence>
<accession>A0A7X5KMN0</accession>
<keyword evidence="10" id="KW-1185">Reference proteome</keyword>
<dbReference type="SUPFAM" id="SSF53850">
    <property type="entry name" value="Periplasmic binding protein-like II"/>
    <property type="match status" value="1"/>
</dbReference>
<organism evidence="9 10">
    <name type="scientific">Anaerotalea alkaliphila</name>
    <dbReference type="NCBI Taxonomy" id="2662126"/>
    <lineage>
        <taxon>Bacteria</taxon>
        <taxon>Bacillati</taxon>
        <taxon>Bacillota</taxon>
        <taxon>Clostridia</taxon>
        <taxon>Eubacteriales</taxon>
        <taxon>Anaerotalea</taxon>
    </lineage>
</organism>
<evidence type="ECO:0000256" key="8">
    <source>
        <dbReference type="SAM" id="SignalP"/>
    </source>
</evidence>
<evidence type="ECO:0000256" key="3">
    <source>
        <dbReference type="ARBA" id="ARBA00023136"/>
    </source>
</evidence>
<comment type="subcellular location">
    <subcellularLocation>
        <location evidence="1">Membrane</location>
        <topology evidence="1">Lipid-anchor</topology>
    </subcellularLocation>
</comment>
<dbReference type="CDD" id="cd13597">
    <property type="entry name" value="PBP2_lipoprotein_Tp32"/>
    <property type="match status" value="1"/>
</dbReference>
<keyword evidence="4" id="KW-0564">Palmitate</keyword>
<evidence type="ECO:0000256" key="4">
    <source>
        <dbReference type="ARBA" id="ARBA00023139"/>
    </source>
</evidence>
<evidence type="ECO:0000313" key="10">
    <source>
        <dbReference type="Proteomes" id="UP000461585"/>
    </source>
</evidence>
<evidence type="ECO:0000256" key="2">
    <source>
        <dbReference type="ARBA" id="ARBA00022729"/>
    </source>
</evidence>
<dbReference type="RefSeq" id="WP_162369853.1">
    <property type="nucleotide sequence ID" value="NZ_JAAEEH010000010.1"/>
</dbReference>
<feature type="signal peptide" evidence="8">
    <location>
        <begin position="1"/>
        <end position="21"/>
    </location>
</feature>
<dbReference type="InterPro" id="IPR004872">
    <property type="entry name" value="Lipoprotein_NlpA"/>
</dbReference>
<evidence type="ECO:0000256" key="5">
    <source>
        <dbReference type="ARBA" id="ARBA00023288"/>
    </source>
</evidence>
<proteinExistence type="inferred from homology"/>
<dbReference type="EMBL" id="JAAEEH010000010">
    <property type="protein sequence ID" value="NDL67124.1"/>
    <property type="molecule type" value="Genomic_DNA"/>
</dbReference>
<feature type="lipid moiety-binding region" description="S-diacylglycerol cysteine" evidence="7">
    <location>
        <position position="20"/>
    </location>
</feature>
<reference evidence="9 10" key="1">
    <citation type="submission" date="2020-01" db="EMBL/GenBank/DDBJ databases">
        <title>Anaeroalcalibacter tamaniensis gen. nov., sp. nov., moderately halophilic strictly anaerobic fermenter bacterium from mud volcano of Taman peninsula.</title>
        <authorList>
            <person name="Frolova A."/>
            <person name="Merkel A.Y."/>
            <person name="Slobodkin A.I."/>
        </authorList>
    </citation>
    <scope>NUCLEOTIDE SEQUENCE [LARGE SCALE GENOMIC DNA]</scope>
    <source>
        <strain evidence="9 10">F-3ap</strain>
    </source>
</reference>
<dbReference type="GO" id="GO:0016020">
    <property type="term" value="C:membrane"/>
    <property type="evidence" value="ECO:0007669"/>
    <property type="project" value="UniProtKB-SubCell"/>
</dbReference>
<protein>
    <recommendedName>
        <fullName evidence="6">Lipoprotein</fullName>
    </recommendedName>
</protein>
<keyword evidence="5 6" id="KW-0449">Lipoprotein</keyword>
<comment type="similarity">
    <text evidence="6">Belongs to the nlpA lipoprotein family.</text>
</comment>
<dbReference type="PANTHER" id="PTHR30429">
    <property type="entry name" value="D-METHIONINE-BINDING LIPOPROTEIN METQ"/>
    <property type="match status" value="1"/>
</dbReference>
<feature type="chain" id="PRO_5039674520" description="Lipoprotein" evidence="8">
    <location>
        <begin position="22"/>
        <end position="267"/>
    </location>
</feature>
<dbReference type="PIRSF" id="PIRSF002854">
    <property type="entry name" value="MetQ"/>
    <property type="match status" value="1"/>
</dbReference>
<evidence type="ECO:0000256" key="1">
    <source>
        <dbReference type="ARBA" id="ARBA00004635"/>
    </source>
</evidence>
<evidence type="ECO:0000256" key="7">
    <source>
        <dbReference type="PIRSR" id="PIRSR002854-1"/>
    </source>
</evidence>
<sequence>MRRKILLVLALAMVFALPGCGKKESAAAFRIGATPVPHEEILNFVKPILEEKGVAIEIVQFTDYVQPNLALQNEELDANFFQHAPYLEDFNVKNNTQLSSAVEVHFEPLGLFPGKASRLEDLQEGDTVAVPNDTTNEARALLLLEEVGLIKVRDDAGLEATIRDIEENPKNLQFVELEAAQIARSLQDVSVAVINGNYAIEAGLNAATDALASEDKDSLAAQTFANIVAVRTGDQREEIRILKEVLQSEEVRAFLEEKYQGAVVPVF</sequence>
<keyword evidence="2 8" id="KW-0732">Signal</keyword>